<feature type="domain" description="HTH tetR-type" evidence="5">
    <location>
        <begin position="7"/>
        <end position="67"/>
    </location>
</feature>
<dbReference type="EMBL" id="CP015163">
    <property type="protein sequence ID" value="AXB45991.1"/>
    <property type="molecule type" value="Genomic_DNA"/>
</dbReference>
<reference evidence="6 7" key="1">
    <citation type="submission" date="2016-04" db="EMBL/GenBank/DDBJ databases">
        <title>Complete genome sequence and analysis of deep-sea sediment isolate, Amycolatopsis sp. WP1.</title>
        <authorList>
            <person name="Wang H."/>
            <person name="Chen S."/>
            <person name="Wu Q."/>
        </authorList>
    </citation>
    <scope>NUCLEOTIDE SEQUENCE [LARGE SCALE GENOMIC DNA]</scope>
    <source>
        <strain evidence="6 7">WP1</strain>
    </source>
</reference>
<protein>
    <submittedName>
        <fullName evidence="6">TetR family transcriptional regulator</fullName>
    </submittedName>
</protein>
<keyword evidence="3" id="KW-0804">Transcription</keyword>
<evidence type="ECO:0000256" key="4">
    <source>
        <dbReference type="PROSITE-ProRule" id="PRU00335"/>
    </source>
</evidence>
<dbReference type="SUPFAM" id="SSF48498">
    <property type="entry name" value="Tetracyclin repressor-like, C-terminal domain"/>
    <property type="match status" value="1"/>
</dbReference>
<dbReference type="InterPro" id="IPR009057">
    <property type="entry name" value="Homeodomain-like_sf"/>
</dbReference>
<dbReference type="SUPFAM" id="SSF46689">
    <property type="entry name" value="Homeodomain-like"/>
    <property type="match status" value="1"/>
</dbReference>
<evidence type="ECO:0000256" key="1">
    <source>
        <dbReference type="ARBA" id="ARBA00023015"/>
    </source>
</evidence>
<dbReference type="PROSITE" id="PS50977">
    <property type="entry name" value="HTH_TETR_2"/>
    <property type="match status" value="1"/>
</dbReference>
<dbReference type="PANTHER" id="PTHR47506:SF1">
    <property type="entry name" value="HTH-TYPE TRANSCRIPTIONAL REGULATOR YJDC"/>
    <property type="match status" value="1"/>
</dbReference>
<proteinExistence type="predicted"/>
<dbReference type="InterPro" id="IPR036271">
    <property type="entry name" value="Tet_transcr_reg_TetR-rel_C_sf"/>
</dbReference>
<gene>
    <name evidence="6" type="ORF">A4R43_28825</name>
</gene>
<dbReference type="AlphaFoldDB" id="A0A344LD67"/>
<feature type="DNA-binding region" description="H-T-H motif" evidence="4">
    <location>
        <begin position="30"/>
        <end position="49"/>
    </location>
</feature>
<dbReference type="OrthoDB" id="4214267at2"/>
<dbReference type="Gene3D" id="1.10.357.10">
    <property type="entry name" value="Tetracycline Repressor, domain 2"/>
    <property type="match status" value="1"/>
</dbReference>
<sequence length="193" mass="20578">MATTELTPAAERVLEVAGKLFYAKGIHAVGVDLIAGEAGVTKKTLYDRFGSKDALIGHYLRRRDKRWRAHVHAVVGDAGDTAPADGLLLVFDALDSWMRTMNPRGCAFVNAHAELPDGDHPGRRVIAAQKRWLRDYLRDLAERAGLPEPAKLAGALLILLEGATVAGSLDVVPGAVGSAKQIAAGLIGAQQNR</sequence>
<keyword evidence="2 4" id="KW-0238">DNA-binding</keyword>
<evidence type="ECO:0000256" key="3">
    <source>
        <dbReference type="ARBA" id="ARBA00023163"/>
    </source>
</evidence>
<dbReference type="PRINTS" id="PR00455">
    <property type="entry name" value="HTHTETR"/>
</dbReference>
<dbReference type="GO" id="GO:0003677">
    <property type="term" value="F:DNA binding"/>
    <property type="evidence" value="ECO:0007669"/>
    <property type="project" value="UniProtKB-UniRule"/>
</dbReference>
<evidence type="ECO:0000259" key="5">
    <source>
        <dbReference type="PROSITE" id="PS50977"/>
    </source>
</evidence>
<organism evidence="6 7">
    <name type="scientific">Amycolatopsis albispora</name>
    <dbReference type="NCBI Taxonomy" id="1804986"/>
    <lineage>
        <taxon>Bacteria</taxon>
        <taxon>Bacillati</taxon>
        <taxon>Actinomycetota</taxon>
        <taxon>Actinomycetes</taxon>
        <taxon>Pseudonocardiales</taxon>
        <taxon>Pseudonocardiaceae</taxon>
        <taxon>Amycolatopsis</taxon>
    </lineage>
</organism>
<keyword evidence="7" id="KW-1185">Reference proteome</keyword>
<keyword evidence="1" id="KW-0805">Transcription regulation</keyword>
<dbReference type="PANTHER" id="PTHR47506">
    <property type="entry name" value="TRANSCRIPTIONAL REGULATORY PROTEIN"/>
    <property type="match status" value="1"/>
</dbReference>
<dbReference type="KEGG" id="aab:A4R43_28825"/>
<dbReference type="RefSeq" id="WP_113695219.1">
    <property type="nucleotide sequence ID" value="NZ_CP015163.1"/>
</dbReference>
<evidence type="ECO:0000313" key="6">
    <source>
        <dbReference type="EMBL" id="AXB45991.1"/>
    </source>
</evidence>
<evidence type="ECO:0000256" key="2">
    <source>
        <dbReference type="ARBA" id="ARBA00023125"/>
    </source>
</evidence>
<name>A0A344LD67_9PSEU</name>
<dbReference type="Proteomes" id="UP000250434">
    <property type="component" value="Chromosome"/>
</dbReference>
<evidence type="ECO:0000313" key="7">
    <source>
        <dbReference type="Proteomes" id="UP000250434"/>
    </source>
</evidence>
<dbReference type="InterPro" id="IPR001647">
    <property type="entry name" value="HTH_TetR"/>
</dbReference>
<dbReference type="Pfam" id="PF00440">
    <property type="entry name" value="TetR_N"/>
    <property type="match status" value="1"/>
</dbReference>
<accession>A0A344LD67</accession>